<accession>A0A977L1R5</accession>
<gene>
    <name evidence="2" type="ORF">KA717_16140</name>
</gene>
<sequence>MATPTVNLEREKVLQLAAEYRKEGYEVFFRPSSDDLPDFLKGYRPDLVLKRGNESVIVEVRSRFSLNSPSTQYLRYLAQVVEEHSDWRFELVMTNSEDIIDSPNIEGSLQQSEIETRLQAARQLVSQYPESAILYSWSLVEATLRLVADHEGLNLQRFEPLYLMKQLVTEGLISRSQYQLLKNAYSLRSNIAHGFKITQLSQESVYELIDITEHLLETLNTSTMKD</sequence>
<organism evidence="2">
    <name type="scientific">Woronichinia naegeliana WA131</name>
    <dbReference type="NCBI Taxonomy" id="2824559"/>
    <lineage>
        <taxon>Bacteria</taxon>
        <taxon>Bacillati</taxon>
        <taxon>Cyanobacteriota</taxon>
        <taxon>Cyanophyceae</taxon>
        <taxon>Synechococcales</taxon>
        <taxon>Coelosphaeriaceae</taxon>
        <taxon>Woronichinia</taxon>
    </lineage>
</organism>
<name>A0A977L1R5_9CYAN</name>
<dbReference type="Pfam" id="PF18743">
    <property type="entry name" value="AHJR-like"/>
    <property type="match status" value="1"/>
</dbReference>
<evidence type="ECO:0000259" key="1">
    <source>
        <dbReference type="Pfam" id="PF18743"/>
    </source>
</evidence>
<protein>
    <recommendedName>
        <fullName evidence="1">REase AHJR-like domain-containing protein</fullName>
    </recommendedName>
</protein>
<dbReference type="InterPro" id="IPR040902">
    <property type="entry name" value="AHJR-like"/>
</dbReference>
<proteinExistence type="predicted"/>
<evidence type="ECO:0000313" key="2">
    <source>
        <dbReference type="EMBL" id="UXE63933.1"/>
    </source>
</evidence>
<dbReference type="EMBL" id="CP073041">
    <property type="protein sequence ID" value="UXE63933.1"/>
    <property type="molecule type" value="Genomic_DNA"/>
</dbReference>
<dbReference type="KEGG" id="wna:KA717_16140"/>
<reference evidence="2" key="1">
    <citation type="submission" date="2021-04" db="EMBL/GenBank/DDBJ databases">
        <title>Genome sequence of Woronichinia naegeliana from Washington state freshwater lake bloom.</title>
        <authorList>
            <person name="Dreher T.W."/>
        </authorList>
    </citation>
    <scope>NUCLEOTIDE SEQUENCE</scope>
    <source>
        <strain evidence="2">WA131</strain>
    </source>
</reference>
<dbReference type="AlphaFoldDB" id="A0A977L1R5"/>
<feature type="domain" description="REase AHJR-like" evidence="1">
    <location>
        <begin position="2"/>
        <end position="124"/>
    </location>
</feature>
<dbReference type="Proteomes" id="UP001065613">
    <property type="component" value="Chromosome"/>
</dbReference>